<evidence type="ECO:0000256" key="2">
    <source>
        <dbReference type="ARBA" id="ARBA00022475"/>
    </source>
</evidence>
<dbReference type="PANTHER" id="PTHR14969">
    <property type="entry name" value="SPHINGOSINE-1-PHOSPHATE PHOSPHOHYDROLASE"/>
    <property type="match status" value="1"/>
</dbReference>
<proteinExistence type="predicted"/>
<keyword evidence="2" id="KW-1003">Cell membrane</keyword>
<gene>
    <name evidence="9" type="ORF">UFOPK2683_00010</name>
    <name evidence="10" type="ORF">UFOPK3605_01016</name>
    <name evidence="11" type="ORF">UFOPK3897_00662</name>
    <name evidence="12" type="ORF">UFOPK4121_00407</name>
</gene>
<comment type="subcellular location">
    <subcellularLocation>
        <location evidence="1">Cell membrane</location>
        <topology evidence="1">Multi-pass membrane protein</topology>
    </subcellularLocation>
</comment>
<dbReference type="PANTHER" id="PTHR14969:SF62">
    <property type="entry name" value="DECAPRENYLPHOSPHORYL-5-PHOSPHORIBOSE PHOSPHATASE RV3807C-RELATED"/>
    <property type="match status" value="1"/>
</dbReference>
<evidence type="ECO:0000313" key="9">
    <source>
        <dbReference type="EMBL" id="CAB4711338.1"/>
    </source>
</evidence>
<evidence type="ECO:0000256" key="3">
    <source>
        <dbReference type="ARBA" id="ARBA00022692"/>
    </source>
</evidence>
<feature type="transmembrane region" description="Helical" evidence="7">
    <location>
        <begin position="132"/>
        <end position="151"/>
    </location>
</feature>
<dbReference type="EMBL" id="CAFBMM010000050">
    <property type="protein sequence ID" value="CAB4909713.1"/>
    <property type="molecule type" value="Genomic_DNA"/>
</dbReference>
<dbReference type="AlphaFoldDB" id="A0A6J7GZA3"/>
<dbReference type="Gene3D" id="1.20.144.10">
    <property type="entry name" value="Phosphatidic acid phosphatase type 2/haloperoxidase"/>
    <property type="match status" value="1"/>
</dbReference>
<dbReference type="EMBL" id="CAFBPQ010000007">
    <property type="protein sequence ID" value="CAB5016851.1"/>
    <property type="molecule type" value="Genomic_DNA"/>
</dbReference>
<organism evidence="10">
    <name type="scientific">freshwater metagenome</name>
    <dbReference type="NCBI Taxonomy" id="449393"/>
    <lineage>
        <taxon>unclassified sequences</taxon>
        <taxon>metagenomes</taxon>
        <taxon>ecological metagenomes</taxon>
    </lineage>
</organism>
<evidence type="ECO:0000256" key="1">
    <source>
        <dbReference type="ARBA" id="ARBA00004651"/>
    </source>
</evidence>
<evidence type="ECO:0000313" key="11">
    <source>
        <dbReference type="EMBL" id="CAB4973632.1"/>
    </source>
</evidence>
<sequence>MNEYLERVHEFDERVDKWLEPHRSPFLDRIFFSLSSAADHGMIWHAFGFIRAVSVRDIGYALRFSKALGYESVLTNGIIKQFFGRTRPNEHYEHQEPLPYKMRRPITSSFPSGHAATAFMAAFALSKGPKSAPFWFTLAGLVAFSRIYVRLHHASDVIAGAALGLALGPIARYWLNKNR</sequence>
<protein>
    <submittedName>
        <fullName evidence="10">Unannotated protein</fullName>
    </submittedName>
</protein>
<evidence type="ECO:0000256" key="5">
    <source>
        <dbReference type="ARBA" id="ARBA00022989"/>
    </source>
</evidence>
<evidence type="ECO:0000256" key="7">
    <source>
        <dbReference type="SAM" id="Phobius"/>
    </source>
</evidence>
<dbReference type="Pfam" id="PF01569">
    <property type="entry name" value="PAP2"/>
    <property type="match status" value="1"/>
</dbReference>
<keyword evidence="5 7" id="KW-1133">Transmembrane helix</keyword>
<accession>A0A6J7GZA3</accession>
<keyword evidence="4" id="KW-0378">Hydrolase</keyword>
<evidence type="ECO:0000256" key="6">
    <source>
        <dbReference type="ARBA" id="ARBA00023136"/>
    </source>
</evidence>
<dbReference type="GO" id="GO:0016787">
    <property type="term" value="F:hydrolase activity"/>
    <property type="evidence" value="ECO:0007669"/>
    <property type="project" value="UniProtKB-KW"/>
</dbReference>
<dbReference type="SUPFAM" id="SSF48317">
    <property type="entry name" value="Acid phosphatase/Vanadium-dependent haloperoxidase"/>
    <property type="match status" value="1"/>
</dbReference>
<evidence type="ECO:0000313" key="10">
    <source>
        <dbReference type="EMBL" id="CAB4909713.1"/>
    </source>
</evidence>
<evidence type="ECO:0000256" key="4">
    <source>
        <dbReference type="ARBA" id="ARBA00022801"/>
    </source>
</evidence>
<dbReference type="EMBL" id="CAFBOF010000009">
    <property type="protein sequence ID" value="CAB4973632.1"/>
    <property type="molecule type" value="Genomic_DNA"/>
</dbReference>
<dbReference type="SMART" id="SM00014">
    <property type="entry name" value="acidPPc"/>
    <property type="match status" value="1"/>
</dbReference>
<evidence type="ECO:0000313" key="12">
    <source>
        <dbReference type="EMBL" id="CAB5016851.1"/>
    </source>
</evidence>
<feature type="domain" description="Phosphatidic acid phosphatase type 2/haloperoxidase" evidence="8">
    <location>
        <begin position="58"/>
        <end position="172"/>
    </location>
</feature>
<keyword evidence="3 7" id="KW-0812">Transmembrane</keyword>
<dbReference type="CDD" id="cd01610">
    <property type="entry name" value="PAP2_like"/>
    <property type="match status" value="1"/>
</dbReference>
<keyword evidence="6 7" id="KW-0472">Membrane</keyword>
<dbReference type="InterPro" id="IPR000326">
    <property type="entry name" value="PAP2/HPO"/>
</dbReference>
<feature type="transmembrane region" description="Helical" evidence="7">
    <location>
        <begin position="157"/>
        <end position="175"/>
    </location>
</feature>
<dbReference type="InterPro" id="IPR036938">
    <property type="entry name" value="PAP2/HPO_sf"/>
</dbReference>
<reference evidence="10" key="1">
    <citation type="submission" date="2020-05" db="EMBL/GenBank/DDBJ databases">
        <authorList>
            <person name="Chiriac C."/>
            <person name="Salcher M."/>
            <person name="Ghai R."/>
            <person name="Kavagutti S V."/>
        </authorList>
    </citation>
    <scope>NUCLEOTIDE SEQUENCE</scope>
</reference>
<dbReference type="GO" id="GO:0005886">
    <property type="term" value="C:plasma membrane"/>
    <property type="evidence" value="ECO:0007669"/>
    <property type="project" value="UniProtKB-SubCell"/>
</dbReference>
<dbReference type="EMBL" id="CAEZYK010000001">
    <property type="protein sequence ID" value="CAB4711338.1"/>
    <property type="molecule type" value="Genomic_DNA"/>
</dbReference>
<evidence type="ECO:0000259" key="8">
    <source>
        <dbReference type="SMART" id="SM00014"/>
    </source>
</evidence>
<name>A0A6J7GZA3_9ZZZZ</name>